<dbReference type="PANTHER" id="PTHR38776">
    <property type="entry name" value="MLTA-INTERACTING PROTEIN-RELATED"/>
    <property type="match status" value="1"/>
</dbReference>
<comment type="subcellular location">
    <subcellularLocation>
        <location evidence="1">Cell outer membrane</location>
    </subcellularLocation>
</comment>
<evidence type="ECO:0000256" key="6">
    <source>
        <dbReference type="SAM" id="SignalP"/>
    </source>
</evidence>
<feature type="signal peptide" evidence="6">
    <location>
        <begin position="1"/>
        <end position="26"/>
    </location>
</feature>
<dbReference type="RefSeq" id="WP_067035914.1">
    <property type="nucleotide sequence ID" value="NZ_FLRA01000014.1"/>
</dbReference>
<evidence type="ECO:0000313" key="7">
    <source>
        <dbReference type="EMBL" id="SBT17947.1"/>
    </source>
</evidence>
<evidence type="ECO:0000256" key="4">
    <source>
        <dbReference type="ARBA" id="ARBA00023136"/>
    </source>
</evidence>
<proteinExistence type="inferred from homology"/>
<reference evidence="8 9" key="2">
    <citation type="submission" date="2016-06" db="EMBL/GenBank/DDBJ databases">
        <authorList>
            <person name="Rodrigo-Torres L."/>
            <person name="Arahal D.R."/>
        </authorList>
    </citation>
    <scope>NUCLEOTIDE SEQUENCE [LARGE SCALE GENOMIC DNA]</scope>
    <source>
        <strain evidence="8 9">CECT 5116</strain>
    </source>
</reference>
<evidence type="ECO:0000313" key="8">
    <source>
        <dbReference type="EMBL" id="SBT20754.1"/>
    </source>
</evidence>
<evidence type="ECO:0000313" key="10">
    <source>
        <dbReference type="Proteomes" id="UP000092871"/>
    </source>
</evidence>
<dbReference type="InterPro" id="IPR010583">
    <property type="entry name" value="MipA"/>
</dbReference>
<dbReference type="GO" id="GO:0009279">
    <property type="term" value="C:cell outer membrane"/>
    <property type="evidence" value="ECO:0007669"/>
    <property type="project" value="UniProtKB-SubCell"/>
</dbReference>
<dbReference type="EMBL" id="FLRB01000008">
    <property type="protein sequence ID" value="SBT20754.1"/>
    <property type="molecule type" value="Genomic_DNA"/>
</dbReference>
<gene>
    <name evidence="7" type="primary">ompV_1</name>
    <name evidence="7" type="ORF">MGA5115_02064</name>
    <name evidence="8" type="ORF">MGA5116_01341</name>
</gene>
<dbReference type="Proteomes" id="UP000092871">
    <property type="component" value="Unassembled WGS sequence"/>
</dbReference>
<keyword evidence="4" id="KW-0472">Membrane</keyword>
<keyword evidence="5" id="KW-0998">Cell outer membrane</keyword>
<feature type="chain" id="PRO_5008676998" evidence="6">
    <location>
        <begin position="27"/>
        <end position="250"/>
    </location>
</feature>
<comment type="similarity">
    <text evidence="2">Belongs to the MipA/OmpV family.</text>
</comment>
<evidence type="ECO:0000256" key="2">
    <source>
        <dbReference type="ARBA" id="ARBA00005722"/>
    </source>
</evidence>
<evidence type="ECO:0000256" key="3">
    <source>
        <dbReference type="ARBA" id="ARBA00022729"/>
    </source>
</evidence>
<organism evidence="7 10">
    <name type="scientific">Marinomonas gallaica</name>
    <dbReference type="NCBI Taxonomy" id="1806667"/>
    <lineage>
        <taxon>Bacteria</taxon>
        <taxon>Pseudomonadati</taxon>
        <taxon>Pseudomonadota</taxon>
        <taxon>Gammaproteobacteria</taxon>
        <taxon>Oceanospirillales</taxon>
        <taxon>Oceanospirillaceae</taxon>
        <taxon>Marinomonas</taxon>
    </lineage>
</organism>
<dbReference type="AlphaFoldDB" id="A0A1C3JS49"/>
<sequence length="250" mass="27478">MMFLNMTRAIKVCVFAATPLACFVEAAEFDADLGLTLSGQQNHVIGEENEAELHPYLNLKYGMFVASPEGVGMTTNVGESNQLSALFLMRKSVIDHDDNKQLAYLGKRKDATELALHWTHFAPYVDITGTVSMDVSDAHDGYEAKLMLSKRIETALGSLIPAAAIQYQSDDLVDYYYGVRTSEASSSFSAYKGKASTNANVSMTHVYPMTDQWHVATTVAYDYLGDGISDSTIVKESGYWSGSMTVFYAF</sequence>
<dbReference type="EMBL" id="FLRA01000014">
    <property type="protein sequence ID" value="SBT17947.1"/>
    <property type="molecule type" value="Genomic_DNA"/>
</dbReference>
<evidence type="ECO:0000256" key="5">
    <source>
        <dbReference type="ARBA" id="ARBA00023237"/>
    </source>
</evidence>
<name>A0A1C3JS49_9GAMM</name>
<keyword evidence="9" id="KW-1185">Reference proteome</keyword>
<accession>A0A1C3JS49</accession>
<dbReference type="Pfam" id="PF06629">
    <property type="entry name" value="MipA"/>
    <property type="match status" value="1"/>
</dbReference>
<dbReference type="Proteomes" id="UP000092840">
    <property type="component" value="Unassembled WGS sequence"/>
</dbReference>
<dbReference type="PANTHER" id="PTHR38776:SF1">
    <property type="entry name" value="MLTA-INTERACTING PROTEIN-RELATED"/>
    <property type="match status" value="1"/>
</dbReference>
<evidence type="ECO:0000256" key="1">
    <source>
        <dbReference type="ARBA" id="ARBA00004442"/>
    </source>
</evidence>
<protein>
    <submittedName>
        <fullName evidence="7">Outer membrane protein OmpV</fullName>
    </submittedName>
</protein>
<evidence type="ECO:0000313" key="9">
    <source>
        <dbReference type="Proteomes" id="UP000092840"/>
    </source>
</evidence>
<reference evidence="7 10" key="1">
    <citation type="submission" date="2016-06" db="EMBL/GenBank/DDBJ databases">
        <authorList>
            <person name="Kjaerup R.B."/>
            <person name="Dalgaard T.S."/>
            <person name="Juul-Madsen H.R."/>
        </authorList>
    </citation>
    <scope>NUCLEOTIDE SEQUENCE [LARGE SCALE GENOMIC DNA]</scope>
    <source>
        <strain evidence="7 10">CECT 5115</strain>
    </source>
</reference>
<keyword evidence="3 6" id="KW-0732">Signal</keyword>